<sequence>MTGRQKKYLRALAHSLKPLVNLGKQGLSPETRRELETQLLDHELIKCKVLDSCPLSKKECAEEISKQTEIEVVQVIGKTLVLFSQHPEDPRIKFPSA</sequence>
<dbReference type="InterPro" id="IPR051925">
    <property type="entry name" value="RNA-binding_domain"/>
</dbReference>
<dbReference type="Pfam" id="PF01985">
    <property type="entry name" value="CRS1_YhbY"/>
    <property type="match status" value="1"/>
</dbReference>
<name>A0A381Q1U5_9ZZZZ</name>
<reference evidence="3" key="1">
    <citation type="submission" date="2018-05" db="EMBL/GenBank/DDBJ databases">
        <authorList>
            <person name="Lanie J.A."/>
            <person name="Ng W.-L."/>
            <person name="Kazmierczak K.M."/>
            <person name="Andrzejewski T.M."/>
            <person name="Davidsen T.M."/>
            <person name="Wayne K.J."/>
            <person name="Tettelin H."/>
            <person name="Glass J.I."/>
            <person name="Rusch D."/>
            <person name="Podicherti R."/>
            <person name="Tsui H.-C.T."/>
            <person name="Winkler M.E."/>
        </authorList>
    </citation>
    <scope>NUCLEOTIDE SEQUENCE</scope>
</reference>
<dbReference type="InterPro" id="IPR017924">
    <property type="entry name" value="RNA-binding_YhbY"/>
</dbReference>
<dbReference type="Gene3D" id="3.30.110.60">
    <property type="entry name" value="YhbY-like"/>
    <property type="match status" value="1"/>
</dbReference>
<dbReference type="PANTHER" id="PTHR40065:SF3">
    <property type="entry name" value="RNA-BINDING PROTEIN YHBY"/>
    <property type="match status" value="1"/>
</dbReference>
<dbReference type="InterPro" id="IPR001890">
    <property type="entry name" value="RNA-binding_CRM"/>
</dbReference>
<organism evidence="3">
    <name type="scientific">marine metagenome</name>
    <dbReference type="NCBI Taxonomy" id="408172"/>
    <lineage>
        <taxon>unclassified sequences</taxon>
        <taxon>metagenomes</taxon>
        <taxon>ecological metagenomes</taxon>
    </lineage>
</organism>
<accession>A0A381Q1U5</accession>
<gene>
    <name evidence="3" type="ORF">METZ01_LOCUS24437</name>
</gene>
<feature type="domain" description="CRM" evidence="2">
    <location>
        <begin position="1"/>
        <end position="95"/>
    </location>
</feature>
<dbReference type="NCBIfam" id="TIGR00253">
    <property type="entry name" value="RNA_bind_YhbY"/>
    <property type="match status" value="1"/>
</dbReference>
<dbReference type="PROSITE" id="PS51295">
    <property type="entry name" value="CRM"/>
    <property type="match status" value="1"/>
</dbReference>
<evidence type="ECO:0000313" key="3">
    <source>
        <dbReference type="EMBL" id="SUZ71583.1"/>
    </source>
</evidence>
<dbReference type="AlphaFoldDB" id="A0A381Q1U5"/>
<dbReference type="GO" id="GO:0003723">
    <property type="term" value="F:RNA binding"/>
    <property type="evidence" value="ECO:0007669"/>
    <property type="project" value="UniProtKB-KW"/>
</dbReference>
<dbReference type="PANTHER" id="PTHR40065">
    <property type="entry name" value="RNA-BINDING PROTEIN YHBY"/>
    <property type="match status" value="1"/>
</dbReference>
<proteinExistence type="predicted"/>
<dbReference type="SMART" id="SM01103">
    <property type="entry name" value="CRS1_YhbY"/>
    <property type="match status" value="1"/>
</dbReference>
<protein>
    <recommendedName>
        <fullName evidence="2">CRM domain-containing protein</fullName>
    </recommendedName>
</protein>
<evidence type="ECO:0000259" key="2">
    <source>
        <dbReference type="PROSITE" id="PS51295"/>
    </source>
</evidence>
<dbReference type="SUPFAM" id="SSF75471">
    <property type="entry name" value="YhbY-like"/>
    <property type="match status" value="1"/>
</dbReference>
<evidence type="ECO:0000256" key="1">
    <source>
        <dbReference type="ARBA" id="ARBA00022884"/>
    </source>
</evidence>
<dbReference type="InterPro" id="IPR035920">
    <property type="entry name" value="YhbY-like_sf"/>
</dbReference>
<keyword evidence="1" id="KW-0694">RNA-binding</keyword>
<dbReference type="EMBL" id="UINC01001127">
    <property type="protein sequence ID" value="SUZ71583.1"/>
    <property type="molecule type" value="Genomic_DNA"/>
</dbReference>